<dbReference type="InterPro" id="IPR026838">
    <property type="entry name" value="YheC/D"/>
</dbReference>
<evidence type="ECO:0000313" key="1">
    <source>
        <dbReference type="EMBL" id="BCJ85735.1"/>
    </source>
</evidence>
<dbReference type="Proteomes" id="UP000593802">
    <property type="component" value="Chromosome"/>
</dbReference>
<name>A0A7I8D6M1_9BACL</name>
<dbReference type="RefSeq" id="WP_200759815.1">
    <property type="nucleotide sequence ID" value="NZ_AP023366.1"/>
</dbReference>
<dbReference type="Pfam" id="PF14398">
    <property type="entry name" value="ATPgrasp_YheCD"/>
    <property type="match status" value="1"/>
</dbReference>
<dbReference type="SUPFAM" id="SSF56059">
    <property type="entry name" value="Glutathione synthetase ATP-binding domain-like"/>
    <property type="match status" value="1"/>
</dbReference>
<sequence>MRCGGVSRVVNVLHPMQDNQSICSLSKDLLESFALYDGIRLHLYKKEGMLCLGPVFGIFANVRTNNGEVVGQQEIVFQRLLTMAREENLYAYIFGPQEIDSGKLRGYVLRRQNGIDQWELRDVPFPDVVYDQIITRKFEKQSAVKNCKKLLIQKLGIAYFNPGYFDKAQVQRWLTANEETRKSVPDTIIHRNLQQTADFVQRYKQVYIKPVHGSLGIGIIKLIQLSDGRFYYQIKTKKNEDVSGFGPSALKVLLKLQSRLKKKTYIVQEELSLKTLEGRPFDIRVVIQKDQSGTWRPTKSFCRIAQAGDITSNLSTGGDAMPLSKMLNKLYDNKEEYNRIRRKINYLAATVPNVIEKESGLQLGEIGLDIGIDTQGNVWIIEVNSKPWKKPITEKGSMDLVLRSFRRPLLYGKYLAGIS</sequence>
<proteinExistence type="predicted"/>
<evidence type="ECO:0008006" key="3">
    <source>
        <dbReference type="Google" id="ProtNLM"/>
    </source>
</evidence>
<reference evidence="1 2" key="1">
    <citation type="submission" date="2020-08" db="EMBL/GenBank/DDBJ databases">
        <title>Complete Genome Sequence of Effusibacillus dendaii Strain skT53, Isolated from Farmland soil.</title>
        <authorList>
            <person name="Konishi T."/>
            <person name="Kawasaki H."/>
        </authorList>
    </citation>
    <scope>NUCLEOTIDE SEQUENCE [LARGE SCALE GENOMIC DNA]</scope>
    <source>
        <strain evidence="2">skT53</strain>
    </source>
</reference>
<accession>A0A7I8D6M1</accession>
<dbReference type="EMBL" id="AP023366">
    <property type="protein sequence ID" value="BCJ85735.1"/>
    <property type="molecule type" value="Genomic_DNA"/>
</dbReference>
<organism evidence="1 2">
    <name type="scientific">Effusibacillus dendaii</name>
    <dbReference type="NCBI Taxonomy" id="2743772"/>
    <lineage>
        <taxon>Bacteria</taxon>
        <taxon>Bacillati</taxon>
        <taxon>Bacillota</taxon>
        <taxon>Bacilli</taxon>
        <taxon>Bacillales</taxon>
        <taxon>Alicyclobacillaceae</taxon>
        <taxon>Effusibacillus</taxon>
    </lineage>
</organism>
<dbReference type="AlphaFoldDB" id="A0A7I8D6M1"/>
<dbReference type="KEGG" id="eff:skT53_07200"/>
<evidence type="ECO:0000313" key="2">
    <source>
        <dbReference type="Proteomes" id="UP000593802"/>
    </source>
</evidence>
<dbReference type="Gene3D" id="3.30.470.20">
    <property type="entry name" value="ATP-grasp fold, B domain"/>
    <property type="match status" value="1"/>
</dbReference>
<keyword evidence="2" id="KW-1185">Reference proteome</keyword>
<gene>
    <name evidence="1" type="ORF">skT53_07200</name>
</gene>
<protein>
    <recommendedName>
        <fullName evidence="3">YheC/YheD family protein</fullName>
    </recommendedName>
</protein>